<protein>
    <submittedName>
        <fullName evidence="1">Uncharacterized protein</fullName>
    </submittedName>
</protein>
<keyword evidence="2" id="KW-1185">Reference proteome</keyword>
<dbReference type="EMBL" id="CACSLK010004199">
    <property type="protein sequence ID" value="CAA0809838.1"/>
    <property type="molecule type" value="Genomic_DNA"/>
</dbReference>
<gene>
    <name evidence="1" type="ORF">SHERM_11749</name>
</gene>
<dbReference type="NCBIfam" id="TIGR01615">
    <property type="entry name" value="A_thal_3542"/>
    <property type="match status" value="1"/>
</dbReference>
<dbReference type="InterPro" id="IPR006502">
    <property type="entry name" value="PDDEXK-like"/>
</dbReference>
<name>A0A9N7R3M1_STRHE</name>
<evidence type="ECO:0000313" key="2">
    <source>
        <dbReference type="Proteomes" id="UP001153555"/>
    </source>
</evidence>
<dbReference type="PANTHER" id="PTHR31579:SF49">
    <property type="entry name" value="DUF506 FAMILY PROTEIN"/>
    <property type="match status" value="1"/>
</dbReference>
<sequence length="165" mass="19080">MQLKHTVVNQLCTKGFNAALCKSKWQRIHNIPGGTHEYIEVLVSTKSRSKHVKFVVELGFQDEFKMAKACDEYNKLTDQLPEIYIGKTEHMNAVIRVVCDAAKKSAKERKIHLGPWRKRDFMEMKWRESKETKPFKEAGFLSVKWSGSLLLNTGILSYFIFHTSS</sequence>
<organism evidence="1 2">
    <name type="scientific">Striga hermonthica</name>
    <name type="common">Purple witchweed</name>
    <name type="synonym">Buchnera hermonthica</name>
    <dbReference type="NCBI Taxonomy" id="68872"/>
    <lineage>
        <taxon>Eukaryota</taxon>
        <taxon>Viridiplantae</taxon>
        <taxon>Streptophyta</taxon>
        <taxon>Embryophyta</taxon>
        <taxon>Tracheophyta</taxon>
        <taxon>Spermatophyta</taxon>
        <taxon>Magnoliopsida</taxon>
        <taxon>eudicotyledons</taxon>
        <taxon>Gunneridae</taxon>
        <taxon>Pentapetalae</taxon>
        <taxon>asterids</taxon>
        <taxon>lamiids</taxon>
        <taxon>Lamiales</taxon>
        <taxon>Orobanchaceae</taxon>
        <taxon>Buchnereae</taxon>
        <taxon>Striga</taxon>
    </lineage>
</organism>
<dbReference type="OrthoDB" id="747933at2759"/>
<evidence type="ECO:0000313" key="1">
    <source>
        <dbReference type="EMBL" id="CAA0809838.1"/>
    </source>
</evidence>
<dbReference type="PANTHER" id="PTHR31579">
    <property type="entry name" value="OS03G0796600 PROTEIN"/>
    <property type="match status" value="1"/>
</dbReference>
<dbReference type="AlphaFoldDB" id="A0A9N7R3M1"/>
<comment type="caution">
    <text evidence="1">The sequence shown here is derived from an EMBL/GenBank/DDBJ whole genome shotgun (WGS) entry which is preliminary data.</text>
</comment>
<reference evidence="1" key="1">
    <citation type="submission" date="2019-12" db="EMBL/GenBank/DDBJ databases">
        <authorList>
            <person name="Scholes J."/>
        </authorList>
    </citation>
    <scope>NUCLEOTIDE SEQUENCE</scope>
</reference>
<proteinExistence type="predicted"/>
<accession>A0A9N7R3M1</accession>
<dbReference type="Pfam" id="PF04720">
    <property type="entry name" value="PDDEXK_6"/>
    <property type="match status" value="1"/>
</dbReference>
<dbReference type="Proteomes" id="UP001153555">
    <property type="component" value="Unassembled WGS sequence"/>
</dbReference>